<evidence type="ECO:0000256" key="2">
    <source>
        <dbReference type="SAM" id="SignalP"/>
    </source>
</evidence>
<dbReference type="EMBL" id="JBHUHZ010000003">
    <property type="protein sequence ID" value="MFD2163822.1"/>
    <property type="molecule type" value="Genomic_DNA"/>
</dbReference>
<evidence type="ECO:0000259" key="3">
    <source>
        <dbReference type="Pfam" id="PF07715"/>
    </source>
</evidence>
<dbReference type="InterPro" id="IPR023997">
    <property type="entry name" value="TonB-dep_OMP_SusC/RagA_CS"/>
</dbReference>
<reference evidence="5" key="1">
    <citation type="journal article" date="2019" name="Int. J. Syst. Evol. Microbiol.">
        <title>The Global Catalogue of Microorganisms (GCM) 10K type strain sequencing project: providing services to taxonomists for standard genome sequencing and annotation.</title>
        <authorList>
            <consortium name="The Broad Institute Genomics Platform"/>
            <consortium name="The Broad Institute Genome Sequencing Center for Infectious Disease"/>
            <person name="Wu L."/>
            <person name="Ma J."/>
        </authorList>
    </citation>
    <scope>NUCLEOTIDE SEQUENCE [LARGE SCALE GENOMIC DNA]</scope>
    <source>
        <strain evidence="5">KCTC 42217</strain>
    </source>
</reference>
<dbReference type="NCBIfam" id="TIGR04057">
    <property type="entry name" value="SusC_RagA_signa"/>
    <property type="match status" value="1"/>
</dbReference>
<feature type="domain" description="TonB-dependent receptor plug" evidence="3">
    <location>
        <begin position="147"/>
        <end position="261"/>
    </location>
</feature>
<dbReference type="InterPro" id="IPR023996">
    <property type="entry name" value="TonB-dep_OMP_SusC/RagA"/>
</dbReference>
<name>A0ABW4ZQS3_9SPHI</name>
<evidence type="ECO:0000313" key="4">
    <source>
        <dbReference type="EMBL" id="MFD2163822.1"/>
    </source>
</evidence>
<dbReference type="Pfam" id="PF07715">
    <property type="entry name" value="Plug"/>
    <property type="match status" value="1"/>
</dbReference>
<dbReference type="Proteomes" id="UP001597387">
    <property type="component" value="Unassembled WGS sequence"/>
</dbReference>
<proteinExistence type="predicted"/>
<sequence>MNFSKTQYYLSRGSRIACTPLLIAIFLSGTSQAETSSKIGVTLGAELKDALRDNITGKVTDSQGEPLPGVTVKIKGTTTATVTDVEGVFRLNLPTGNETLVFSYLGFQTMEVAVKGQTSFDVKLKEDVTALSQVIITGYGGTTTKGASTGAIDNLDAAEIEDLPLGNLGAALASRMLGLSVSGGTSRPGSTAQLTIRNPLTLSKDGSNSPLYIIDDVIQVDAQGVPDNTLFNNLDPSEVESISILKDAAAAIYGSRAANGAVIVQTKRGKIGKPRVSYSSSFAINDEAYRTKMLTGYEFAQYMNIRNGAYGSNRIASSPGDVKYVFTAEELEHYKNNNYDWLDDAWTSASNMRHTFNVSGGADKSTYFANIAYYTQDGNLGSLDYNKWTFRAGADVNVLSNLKAGLQVSGTFDGLTKTFNKIGGEQEENDYRNLLRAPQYIPYYVDGLPVKLPGTDALSRYNYYAITDLNNLATGDDRTTTFNLYAEYELPFIKGLKARASYARNIGSSRGTQTGTWFDVYDYGTAHIIDSNTPRSKKSYENGNRLYFSNRHFLSYQANLSANYTRQFGQHNVSGFFTVERSEAESSQEDVWRYDPTLTTNGQLNTAFGEYEGKSAGNESGTLGYVGRAHYDFANKYLADLVFRSDASTKFAPENYWGRFYSAALGWVVSEESFFKVPAVDFLKLRYSVGLLGRDDTKPWLWRQRYSYQQGKGGVFGDDDSNPASIGMKMEASPNRDATWSDEFKQNLGLDARFLNSRLSTTIEAFYNKGTNMLIERTANVPVTVGGSVASVNFGAVDFFGYEIGLGWNDNIGKDFRYGIDTRFSWYDNKQTKGNFNDNDAAYPWRAQPGKSTDIGQWGYDYLGMFRSQAEIDAYVQQYNITEVHDVEADNLKPGMLYYRDVRGPLQSDGTFAPADGIIDDNDQVLLAKRADNHYGFGITLRFGYKGFSFDSAIGGSFGGWSEIDSRKPLNQDISRIYQSVPAYWNDIYDPELNPNGKYPNPHNEDISLEPTSEFWRVSSFRMRMRNFNLNYSLPKKISDKLHVKNARVVFTGVNPINFYNPFDYKDSEGSWDAFPALRTFSLGINLSL</sequence>
<dbReference type="InterPro" id="IPR039426">
    <property type="entry name" value="TonB-dep_rcpt-like"/>
</dbReference>
<dbReference type="SUPFAM" id="SSF49464">
    <property type="entry name" value="Carboxypeptidase regulatory domain-like"/>
    <property type="match status" value="1"/>
</dbReference>
<feature type="chain" id="PRO_5047030594" evidence="2">
    <location>
        <begin position="34"/>
        <end position="1089"/>
    </location>
</feature>
<organism evidence="4 5">
    <name type="scientific">Paradesertivirga mongoliensis</name>
    <dbReference type="NCBI Taxonomy" id="2100740"/>
    <lineage>
        <taxon>Bacteria</taxon>
        <taxon>Pseudomonadati</taxon>
        <taxon>Bacteroidota</taxon>
        <taxon>Sphingobacteriia</taxon>
        <taxon>Sphingobacteriales</taxon>
        <taxon>Sphingobacteriaceae</taxon>
        <taxon>Paradesertivirga</taxon>
    </lineage>
</organism>
<dbReference type="Gene3D" id="2.170.130.10">
    <property type="entry name" value="TonB-dependent receptor, plug domain"/>
    <property type="match status" value="1"/>
</dbReference>
<gene>
    <name evidence="4" type="ORF">ACFSJU_15550</name>
</gene>
<dbReference type="PANTHER" id="PTHR30069:SF29">
    <property type="entry name" value="HEMOGLOBIN AND HEMOGLOBIN-HAPTOGLOBIN-BINDING PROTEIN 1-RELATED"/>
    <property type="match status" value="1"/>
</dbReference>
<evidence type="ECO:0000313" key="5">
    <source>
        <dbReference type="Proteomes" id="UP001597387"/>
    </source>
</evidence>
<dbReference type="InterPro" id="IPR008969">
    <property type="entry name" value="CarboxyPept-like_regulatory"/>
</dbReference>
<keyword evidence="1 2" id="KW-0732">Signal</keyword>
<dbReference type="NCBIfam" id="TIGR04056">
    <property type="entry name" value="OMP_RagA_SusC"/>
    <property type="match status" value="1"/>
</dbReference>
<accession>A0ABW4ZQS3</accession>
<dbReference type="PANTHER" id="PTHR30069">
    <property type="entry name" value="TONB-DEPENDENT OUTER MEMBRANE RECEPTOR"/>
    <property type="match status" value="1"/>
</dbReference>
<protein>
    <submittedName>
        <fullName evidence="4">SusC/RagA family TonB-linked outer membrane protein</fullName>
    </submittedName>
</protein>
<dbReference type="Pfam" id="PF13715">
    <property type="entry name" value="CarbopepD_reg_2"/>
    <property type="match status" value="1"/>
</dbReference>
<evidence type="ECO:0000256" key="1">
    <source>
        <dbReference type="ARBA" id="ARBA00022729"/>
    </source>
</evidence>
<feature type="signal peptide" evidence="2">
    <location>
        <begin position="1"/>
        <end position="33"/>
    </location>
</feature>
<keyword evidence="5" id="KW-1185">Reference proteome</keyword>
<dbReference type="InterPro" id="IPR037066">
    <property type="entry name" value="Plug_dom_sf"/>
</dbReference>
<dbReference type="RefSeq" id="WP_255905064.1">
    <property type="nucleotide sequence ID" value="NZ_JAFMZO010000004.1"/>
</dbReference>
<comment type="caution">
    <text evidence="4">The sequence shown here is derived from an EMBL/GenBank/DDBJ whole genome shotgun (WGS) entry which is preliminary data.</text>
</comment>
<dbReference type="Gene3D" id="2.60.40.1120">
    <property type="entry name" value="Carboxypeptidase-like, regulatory domain"/>
    <property type="match status" value="1"/>
</dbReference>
<dbReference type="InterPro" id="IPR012910">
    <property type="entry name" value="Plug_dom"/>
</dbReference>
<dbReference type="SUPFAM" id="SSF56935">
    <property type="entry name" value="Porins"/>
    <property type="match status" value="1"/>
</dbReference>